<feature type="region of interest" description="Disordered" evidence="2">
    <location>
        <begin position="315"/>
        <end position="373"/>
    </location>
</feature>
<name>A0ABR5P5F6_9LACO</name>
<comment type="similarity">
    <text evidence="1">Belongs to the LytR/CpsA/Psr (LCP) family.</text>
</comment>
<feature type="compositionally biased region" description="Polar residues" evidence="2">
    <location>
        <begin position="334"/>
        <end position="344"/>
    </location>
</feature>
<proteinExistence type="inferred from homology"/>
<dbReference type="Gene3D" id="3.40.630.190">
    <property type="entry name" value="LCP protein"/>
    <property type="match status" value="1"/>
</dbReference>
<dbReference type="Pfam" id="PF03816">
    <property type="entry name" value="LytR_cpsA_psr"/>
    <property type="match status" value="1"/>
</dbReference>
<accession>A0ABR5P5F6</accession>
<reference evidence="4 5" key="1">
    <citation type="journal article" date="2015" name="Genome Announc.">
        <title>Expanding the biotechnology potential of lactobacilli through comparative genomics of 213 strains and associated genera.</title>
        <authorList>
            <person name="Sun Z."/>
            <person name="Harris H.M."/>
            <person name="McCann A."/>
            <person name="Guo C."/>
            <person name="Argimon S."/>
            <person name="Zhang W."/>
            <person name="Yang X."/>
            <person name="Jeffery I.B."/>
            <person name="Cooney J.C."/>
            <person name="Kagawa T.F."/>
            <person name="Liu W."/>
            <person name="Song Y."/>
            <person name="Salvetti E."/>
            <person name="Wrobel A."/>
            <person name="Rasinkangas P."/>
            <person name="Parkhill J."/>
            <person name="Rea M.C."/>
            <person name="O'Sullivan O."/>
            <person name="Ritari J."/>
            <person name="Douillard F.P."/>
            <person name="Paul Ross R."/>
            <person name="Yang R."/>
            <person name="Briner A.E."/>
            <person name="Felis G.E."/>
            <person name="de Vos W.M."/>
            <person name="Barrangou R."/>
            <person name="Klaenhammer T.R."/>
            <person name="Caufield P.W."/>
            <person name="Cui Y."/>
            <person name="Zhang H."/>
            <person name="O'Toole P.W."/>
        </authorList>
    </citation>
    <scope>NUCLEOTIDE SEQUENCE [LARGE SCALE GENOMIC DNA]</scope>
    <source>
        <strain evidence="4 5">JCM 17355</strain>
    </source>
</reference>
<comment type="caution">
    <text evidence="4">The sequence shown here is derived from an EMBL/GenBank/DDBJ whole genome shotgun (WGS) entry which is preliminary data.</text>
</comment>
<dbReference type="Proteomes" id="UP000051379">
    <property type="component" value="Unassembled WGS sequence"/>
</dbReference>
<feature type="domain" description="Cell envelope-related transcriptional attenuator" evidence="3">
    <location>
        <begin position="86"/>
        <end position="232"/>
    </location>
</feature>
<organism evidence="4 5">
    <name type="scientific">Companilactobacillus futsaii JCM 17355</name>
    <dbReference type="NCBI Taxonomy" id="1423818"/>
    <lineage>
        <taxon>Bacteria</taxon>
        <taxon>Bacillati</taxon>
        <taxon>Bacillota</taxon>
        <taxon>Bacilli</taxon>
        <taxon>Lactobacillales</taxon>
        <taxon>Lactobacillaceae</taxon>
        <taxon>Companilactobacillus</taxon>
    </lineage>
</organism>
<sequence>MHNNKKKKKHTLRIVFLAFVLLLVLGGAAYGMTRYRSVKNSVNSSFKPSGVTKERDVGSALKNKKPVSILLMGTDTGALGRDYKGRTDSMMVITLNPSKNKTTVTSIPRDTAVNIPGYKSVSPAKINAAYSYGQTKTAIKTVQKLLNIPIDFYALINMGGMEKVINQAGGVDVTPTLSFKYEGFTFTKGEKVHMNGKRALAYSRMRYDDPQGDYGRQTRQRAVLTALVHKSSSVSTLLNQSFINSLSDQTQTDLTFDELTALAKDYNSVRKHTSETHLQGNGEEVAKQSMEVMKESELQRVTNFIRENLDLPHAKTGNIQFKPSTQSSTTTKSVQDINNIGLQRSTTGTSNKNSTGTNSGSGISNSGYSNSGY</sequence>
<evidence type="ECO:0000256" key="1">
    <source>
        <dbReference type="ARBA" id="ARBA00006068"/>
    </source>
</evidence>
<dbReference type="PANTHER" id="PTHR33392">
    <property type="entry name" value="POLYISOPRENYL-TEICHOIC ACID--PEPTIDOGLYCAN TEICHOIC ACID TRANSFERASE TAGU"/>
    <property type="match status" value="1"/>
</dbReference>
<evidence type="ECO:0000259" key="3">
    <source>
        <dbReference type="Pfam" id="PF03816"/>
    </source>
</evidence>
<evidence type="ECO:0000256" key="2">
    <source>
        <dbReference type="SAM" id="MobiDB-lite"/>
    </source>
</evidence>
<dbReference type="InterPro" id="IPR050922">
    <property type="entry name" value="LytR/CpsA/Psr_CW_biosynth"/>
</dbReference>
<dbReference type="RefSeq" id="WP_057814728.1">
    <property type="nucleotide sequence ID" value="NZ_AZDO01000114.1"/>
</dbReference>
<keyword evidence="5" id="KW-1185">Reference proteome</keyword>
<evidence type="ECO:0000313" key="5">
    <source>
        <dbReference type="Proteomes" id="UP000051379"/>
    </source>
</evidence>
<protein>
    <submittedName>
        <fullName evidence="4">Transcriptional regulator</fullName>
    </submittedName>
</protein>
<feature type="compositionally biased region" description="Low complexity" evidence="2">
    <location>
        <begin position="345"/>
        <end position="373"/>
    </location>
</feature>
<gene>
    <name evidence="4" type="ORF">FC88_GL000960</name>
</gene>
<feature type="compositionally biased region" description="Low complexity" evidence="2">
    <location>
        <begin position="324"/>
        <end position="333"/>
    </location>
</feature>
<evidence type="ECO:0000313" key="4">
    <source>
        <dbReference type="EMBL" id="KRK92126.1"/>
    </source>
</evidence>
<dbReference type="EMBL" id="AZDO01000114">
    <property type="protein sequence ID" value="KRK92126.1"/>
    <property type="molecule type" value="Genomic_DNA"/>
</dbReference>
<dbReference type="PANTHER" id="PTHR33392:SF6">
    <property type="entry name" value="POLYISOPRENYL-TEICHOIC ACID--PEPTIDOGLYCAN TEICHOIC ACID TRANSFERASE TAGU"/>
    <property type="match status" value="1"/>
</dbReference>
<dbReference type="NCBIfam" id="TIGR00350">
    <property type="entry name" value="lytR_cpsA_psr"/>
    <property type="match status" value="1"/>
</dbReference>
<dbReference type="InterPro" id="IPR004474">
    <property type="entry name" value="LytR_CpsA_psr"/>
</dbReference>